<reference evidence="1" key="2">
    <citation type="journal article" date="2015" name="Fish Shellfish Immunol.">
        <title>Early steps in the European eel (Anguilla anguilla)-Vibrio vulnificus interaction in the gills: Role of the RtxA13 toxin.</title>
        <authorList>
            <person name="Callol A."/>
            <person name="Pajuelo D."/>
            <person name="Ebbesson L."/>
            <person name="Teles M."/>
            <person name="MacKenzie S."/>
            <person name="Amaro C."/>
        </authorList>
    </citation>
    <scope>NUCLEOTIDE SEQUENCE</scope>
</reference>
<reference evidence="1" key="1">
    <citation type="submission" date="2014-11" db="EMBL/GenBank/DDBJ databases">
        <authorList>
            <person name="Amaro Gonzalez C."/>
        </authorList>
    </citation>
    <scope>NUCLEOTIDE SEQUENCE</scope>
</reference>
<accession>A0A0E9WE46</accession>
<sequence>MPRRDRRVRRMLWLTVSKAAERSRRMSILYAPESEDRRRSFTTLVRAVSVL</sequence>
<dbReference type="EMBL" id="GBXM01020757">
    <property type="protein sequence ID" value="JAH87820.1"/>
    <property type="molecule type" value="Transcribed_RNA"/>
</dbReference>
<evidence type="ECO:0000313" key="1">
    <source>
        <dbReference type="EMBL" id="JAH87820.1"/>
    </source>
</evidence>
<proteinExistence type="predicted"/>
<organism evidence="1">
    <name type="scientific">Anguilla anguilla</name>
    <name type="common">European freshwater eel</name>
    <name type="synonym">Muraena anguilla</name>
    <dbReference type="NCBI Taxonomy" id="7936"/>
    <lineage>
        <taxon>Eukaryota</taxon>
        <taxon>Metazoa</taxon>
        <taxon>Chordata</taxon>
        <taxon>Craniata</taxon>
        <taxon>Vertebrata</taxon>
        <taxon>Euteleostomi</taxon>
        <taxon>Actinopterygii</taxon>
        <taxon>Neopterygii</taxon>
        <taxon>Teleostei</taxon>
        <taxon>Anguilliformes</taxon>
        <taxon>Anguillidae</taxon>
        <taxon>Anguilla</taxon>
    </lineage>
</organism>
<dbReference type="AlphaFoldDB" id="A0A0E9WE46"/>
<name>A0A0E9WE46_ANGAN</name>
<protein>
    <submittedName>
        <fullName evidence="1">Uncharacterized protein</fullName>
    </submittedName>
</protein>